<organism evidence="2 3">
    <name type="scientific">Chromobacterium phragmitis</name>
    <dbReference type="NCBI Taxonomy" id="2202141"/>
    <lineage>
        <taxon>Bacteria</taxon>
        <taxon>Pseudomonadati</taxon>
        <taxon>Pseudomonadota</taxon>
        <taxon>Betaproteobacteria</taxon>
        <taxon>Neisseriales</taxon>
        <taxon>Chromobacteriaceae</taxon>
        <taxon>Chromobacterium</taxon>
    </lineage>
</organism>
<dbReference type="EMBL" id="JBDXMI010000001">
    <property type="protein sequence ID" value="MEO9382518.1"/>
    <property type="molecule type" value="Genomic_DNA"/>
</dbReference>
<gene>
    <name evidence="2" type="ORF">ABI908_00105</name>
</gene>
<evidence type="ECO:0000313" key="2">
    <source>
        <dbReference type="EMBL" id="MEO9382518.1"/>
    </source>
</evidence>
<name>A0ABV0IMJ7_9NEIS</name>
<sequence>MENDPVSDFPVHGDLGSGAAIRKQRQLGNFNITYIQMNALTSQQRGNMSTGLRDQNFGDAESLALDDMLHSGSEEPPAARGAQRHLAHAEVLSFDEAEEQLDPSHTPHKQNNVQRIALLALIGCAAAAMVGHSLWQKFAAASPADAPAATEFQAIAHPSVSKTETSPPSHEINAVAPAKETMASDGAMQAQPTPPAQTISMPQILPPSAKPLAQRETGQSASMPTQTAAQAEQSKAQPDSNTSQSSPTLSGSAQTAREASSGQAESPEEKIARLEKEISRLRAASRSKPHGSQTAKNVRPKKAEEQPGTSKVLGMSATSVWVRQKNGKALELKVGDRFKNGEVIQRIDQQTQVVETDRNRYQVNF</sequence>
<feature type="compositionally biased region" description="Polar residues" evidence="1">
    <location>
        <begin position="216"/>
        <end position="264"/>
    </location>
</feature>
<protein>
    <submittedName>
        <fullName evidence="2">Uncharacterized protein</fullName>
    </submittedName>
</protein>
<keyword evidence="3" id="KW-1185">Reference proteome</keyword>
<evidence type="ECO:0000313" key="3">
    <source>
        <dbReference type="Proteomes" id="UP001462502"/>
    </source>
</evidence>
<accession>A0ABV0IMJ7</accession>
<evidence type="ECO:0000256" key="1">
    <source>
        <dbReference type="SAM" id="MobiDB-lite"/>
    </source>
</evidence>
<dbReference type="Proteomes" id="UP001462502">
    <property type="component" value="Unassembled WGS sequence"/>
</dbReference>
<feature type="region of interest" description="Disordered" evidence="1">
    <location>
        <begin position="282"/>
        <end position="311"/>
    </location>
</feature>
<proteinExistence type="predicted"/>
<reference evidence="2 3" key="1">
    <citation type="submission" date="2024-05" db="EMBL/GenBank/DDBJ databases">
        <authorList>
            <person name="De Oliveira J.P."/>
            <person name="Noriler S.A."/>
            <person name="De Oliveira A.G."/>
            <person name="Sipoli D.S."/>
        </authorList>
    </citation>
    <scope>NUCLEOTIDE SEQUENCE [LARGE SCALE GENOMIC DNA]</scope>
    <source>
        <strain evidence="2 3">LABIM192</strain>
    </source>
</reference>
<dbReference type="RefSeq" id="WP_347949553.1">
    <property type="nucleotide sequence ID" value="NZ_JBDXMI010000001.1"/>
</dbReference>
<feature type="region of interest" description="Disordered" evidence="1">
    <location>
        <begin position="180"/>
        <end position="269"/>
    </location>
</feature>
<comment type="caution">
    <text evidence="2">The sequence shown here is derived from an EMBL/GenBank/DDBJ whole genome shotgun (WGS) entry which is preliminary data.</text>
</comment>